<comment type="similarity">
    <text evidence="2 6">Belongs to the plant self-incompatibility (S1) protein family.</text>
</comment>
<accession>A0ABD1N2R6</accession>
<gene>
    <name evidence="7" type="ORF">Fmac_003671</name>
</gene>
<comment type="subcellular location">
    <subcellularLocation>
        <location evidence="1 6">Secreted</location>
    </subcellularLocation>
</comment>
<keyword evidence="3 6" id="KW-0713">Self-incompatibility</keyword>
<evidence type="ECO:0000256" key="5">
    <source>
        <dbReference type="ARBA" id="ARBA00022729"/>
    </source>
</evidence>
<dbReference type="Pfam" id="PF05938">
    <property type="entry name" value="Self-incomp_S1"/>
    <property type="match status" value="1"/>
</dbReference>
<reference evidence="7 8" key="1">
    <citation type="submission" date="2024-08" db="EMBL/GenBank/DDBJ databases">
        <title>Insights into the chromosomal genome structure of Flemingia macrophylla.</title>
        <authorList>
            <person name="Ding Y."/>
            <person name="Zhao Y."/>
            <person name="Bi W."/>
            <person name="Wu M."/>
            <person name="Zhao G."/>
            <person name="Gong Y."/>
            <person name="Li W."/>
            <person name="Zhang P."/>
        </authorList>
    </citation>
    <scope>NUCLEOTIDE SEQUENCE [LARGE SCALE GENOMIC DNA]</scope>
    <source>
        <strain evidence="7">DYQJB</strain>
        <tissue evidence="7">Leaf</tissue>
    </source>
</reference>
<evidence type="ECO:0000256" key="4">
    <source>
        <dbReference type="ARBA" id="ARBA00022525"/>
    </source>
</evidence>
<evidence type="ECO:0000256" key="2">
    <source>
        <dbReference type="ARBA" id="ARBA00005581"/>
    </source>
</evidence>
<keyword evidence="4 6" id="KW-0964">Secreted</keyword>
<keyword evidence="8" id="KW-1185">Reference proteome</keyword>
<dbReference type="AlphaFoldDB" id="A0ABD1N2R6"/>
<feature type="signal peptide" evidence="6">
    <location>
        <begin position="1"/>
        <end position="25"/>
    </location>
</feature>
<evidence type="ECO:0000313" key="8">
    <source>
        <dbReference type="Proteomes" id="UP001603857"/>
    </source>
</evidence>
<evidence type="ECO:0000313" key="7">
    <source>
        <dbReference type="EMBL" id="KAL2342386.1"/>
    </source>
</evidence>
<comment type="caution">
    <text evidence="7">The sequence shown here is derived from an EMBL/GenBank/DDBJ whole genome shotgun (WGS) entry which is preliminary data.</text>
</comment>
<dbReference type="InterPro" id="IPR010264">
    <property type="entry name" value="Self-incomp_S1"/>
</dbReference>
<evidence type="ECO:0000256" key="3">
    <source>
        <dbReference type="ARBA" id="ARBA00022471"/>
    </source>
</evidence>
<dbReference type="EMBL" id="JBGMDY010000002">
    <property type="protein sequence ID" value="KAL2342386.1"/>
    <property type="molecule type" value="Genomic_DNA"/>
</dbReference>
<evidence type="ECO:0000256" key="1">
    <source>
        <dbReference type="ARBA" id="ARBA00004613"/>
    </source>
</evidence>
<evidence type="ECO:0000256" key="6">
    <source>
        <dbReference type="RuleBase" id="RU367044"/>
    </source>
</evidence>
<proteinExistence type="inferred from homology"/>
<feature type="chain" id="PRO_5044532086" description="S-protein homolog" evidence="6">
    <location>
        <begin position="26"/>
        <end position="147"/>
    </location>
</feature>
<dbReference type="GO" id="GO:0060320">
    <property type="term" value="P:rejection of self pollen"/>
    <property type="evidence" value="ECO:0007669"/>
    <property type="project" value="UniProtKB-KW"/>
</dbReference>
<name>A0ABD1N2R6_9FABA</name>
<dbReference type="PANTHER" id="PTHR31232">
    <property type="match status" value="1"/>
</dbReference>
<sequence>MWKSMVTVVVVLMIMAEMVIVPVQCEEENNVGVDGLIGEKKTVLVKNDVDSGVTLYLHCRSADDDLGEQVLPLGHQQVWSFRDNIFRTTRFTCSLKANNLEYDFEVYDAKKDDICTSECWRSLREDGAYFWNQPLQLFEKRVSWSIQ</sequence>
<organism evidence="7 8">
    <name type="scientific">Flemingia macrophylla</name>
    <dbReference type="NCBI Taxonomy" id="520843"/>
    <lineage>
        <taxon>Eukaryota</taxon>
        <taxon>Viridiplantae</taxon>
        <taxon>Streptophyta</taxon>
        <taxon>Embryophyta</taxon>
        <taxon>Tracheophyta</taxon>
        <taxon>Spermatophyta</taxon>
        <taxon>Magnoliopsida</taxon>
        <taxon>eudicotyledons</taxon>
        <taxon>Gunneridae</taxon>
        <taxon>Pentapetalae</taxon>
        <taxon>rosids</taxon>
        <taxon>fabids</taxon>
        <taxon>Fabales</taxon>
        <taxon>Fabaceae</taxon>
        <taxon>Papilionoideae</taxon>
        <taxon>50 kb inversion clade</taxon>
        <taxon>NPAAA clade</taxon>
        <taxon>indigoferoid/millettioid clade</taxon>
        <taxon>Phaseoleae</taxon>
        <taxon>Flemingia</taxon>
    </lineage>
</organism>
<keyword evidence="5 6" id="KW-0732">Signal</keyword>
<dbReference type="PANTHER" id="PTHR31232:SF156">
    <property type="entry name" value="PLANT SELF-INCOMPATIBILITY PROTEIN S1 FAMILY-RELATED"/>
    <property type="match status" value="1"/>
</dbReference>
<dbReference type="GO" id="GO:0005576">
    <property type="term" value="C:extracellular region"/>
    <property type="evidence" value="ECO:0007669"/>
    <property type="project" value="UniProtKB-SubCell"/>
</dbReference>
<dbReference type="Proteomes" id="UP001603857">
    <property type="component" value="Unassembled WGS sequence"/>
</dbReference>
<protein>
    <recommendedName>
        <fullName evidence="6">S-protein homolog</fullName>
    </recommendedName>
</protein>